<name>A0A7X2L4E7_9BACL</name>
<comment type="caution">
    <text evidence="2">The sequence shown here is derived from an EMBL/GenBank/DDBJ whole genome shotgun (WGS) entry which is preliminary data.</text>
</comment>
<evidence type="ECO:0000313" key="2">
    <source>
        <dbReference type="EMBL" id="MRN56394.1"/>
    </source>
</evidence>
<keyword evidence="1" id="KW-0812">Transmembrane</keyword>
<protein>
    <submittedName>
        <fullName evidence="2">Uncharacterized protein</fullName>
    </submittedName>
</protein>
<gene>
    <name evidence="2" type="ORF">GJB61_25800</name>
</gene>
<accession>A0A7X2L4E7</accession>
<dbReference type="RefSeq" id="WP_195724478.1">
    <property type="nucleotide sequence ID" value="NZ_WJXB01000013.1"/>
</dbReference>
<evidence type="ECO:0000256" key="1">
    <source>
        <dbReference type="SAM" id="Phobius"/>
    </source>
</evidence>
<proteinExistence type="predicted"/>
<feature type="transmembrane region" description="Helical" evidence="1">
    <location>
        <begin position="6"/>
        <end position="24"/>
    </location>
</feature>
<keyword evidence="1" id="KW-1133">Transmembrane helix</keyword>
<organism evidence="2 3">
    <name type="scientific">Paenibacillus monticola</name>
    <dbReference type="NCBI Taxonomy" id="2666075"/>
    <lineage>
        <taxon>Bacteria</taxon>
        <taxon>Bacillati</taxon>
        <taxon>Bacillota</taxon>
        <taxon>Bacilli</taxon>
        <taxon>Bacillales</taxon>
        <taxon>Paenibacillaceae</taxon>
        <taxon>Paenibacillus</taxon>
    </lineage>
</organism>
<keyword evidence="1" id="KW-0472">Membrane</keyword>
<evidence type="ECO:0000313" key="3">
    <source>
        <dbReference type="Proteomes" id="UP000463051"/>
    </source>
</evidence>
<reference evidence="2 3" key="1">
    <citation type="submission" date="2019-11" db="EMBL/GenBank/DDBJ databases">
        <title>Paenibacillus monticola sp. nov., a novel PGPR strain isolated from mountain sample in China.</title>
        <authorList>
            <person name="Zhao Q."/>
            <person name="Li H.-P."/>
            <person name="Zhang J.-L."/>
        </authorList>
    </citation>
    <scope>NUCLEOTIDE SEQUENCE [LARGE SCALE GENOMIC DNA]</scope>
    <source>
        <strain evidence="2 3">LC-T2</strain>
    </source>
</reference>
<dbReference type="Proteomes" id="UP000463051">
    <property type="component" value="Unassembled WGS sequence"/>
</dbReference>
<dbReference type="EMBL" id="WJXB01000013">
    <property type="protein sequence ID" value="MRN56394.1"/>
    <property type="molecule type" value="Genomic_DNA"/>
</dbReference>
<dbReference type="AlphaFoldDB" id="A0A7X2L4E7"/>
<sequence>MEPPEPLISGLAVIFFVLFGADLGRTGIMRYNVGVGYDKTEELIL</sequence>
<keyword evidence="3" id="KW-1185">Reference proteome</keyword>